<dbReference type="RefSeq" id="WP_224526578.1">
    <property type="nucleotide sequence ID" value="NZ_JAIUJR010000002.1"/>
</dbReference>
<dbReference type="InterPro" id="IPR019882">
    <property type="entry name" value="CHP03643"/>
</dbReference>
<proteinExistence type="predicted"/>
<dbReference type="NCBIfam" id="TIGR03643">
    <property type="entry name" value="TIGR03643 family protein"/>
    <property type="match status" value="1"/>
</dbReference>
<name>A0ABS7XPE5_9FLAO</name>
<organism evidence="1 2">
    <name type="scientific">Winogradskyella alexanderae</name>
    <dbReference type="NCBI Taxonomy" id="2877123"/>
    <lineage>
        <taxon>Bacteria</taxon>
        <taxon>Pseudomonadati</taxon>
        <taxon>Bacteroidota</taxon>
        <taxon>Flavobacteriia</taxon>
        <taxon>Flavobacteriales</taxon>
        <taxon>Flavobacteriaceae</taxon>
        <taxon>Winogradskyella</taxon>
    </lineage>
</organism>
<comment type="caution">
    <text evidence="1">The sequence shown here is derived from an EMBL/GenBank/DDBJ whole genome shotgun (WGS) entry which is preliminary data.</text>
</comment>
<dbReference type="Pfam" id="PF10985">
    <property type="entry name" value="DUF2805"/>
    <property type="match status" value="1"/>
</dbReference>
<protein>
    <submittedName>
        <fullName evidence="1">TIGR03643 family protein</fullName>
    </submittedName>
</protein>
<evidence type="ECO:0000313" key="2">
    <source>
        <dbReference type="Proteomes" id="UP001198901"/>
    </source>
</evidence>
<dbReference type="Proteomes" id="UP001198901">
    <property type="component" value="Unassembled WGS sequence"/>
</dbReference>
<gene>
    <name evidence="1" type="ORF">LBU54_04745</name>
</gene>
<accession>A0ABS7XPE5</accession>
<dbReference type="EMBL" id="JAIUJR010000002">
    <property type="protein sequence ID" value="MCA0131881.1"/>
    <property type="molecule type" value="Genomic_DNA"/>
</dbReference>
<keyword evidence="2" id="KW-1185">Reference proteome</keyword>
<reference evidence="2" key="1">
    <citation type="submission" date="2023-07" db="EMBL/GenBank/DDBJ databases">
        <authorList>
            <person name="Yue Y."/>
        </authorList>
    </citation>
    <scope>NUCLEOTIDE SEQUENCE [LARGE SCALE GENOMIC DNA]</scope>
    <source>
        <strain evidence="2">D23</strain>
    </source>
</reference>
<sequence>MKLEARDIDRIIEMAWEDRTPFEAITFQFGLKEQEVIDLMRREMKPSSFRMWRERVQGRATKHSKKRTFDKGRFKCSRQRTISNNSISKR</sequence>
<evidence type="ECO:0000313" key="1">
    <source>
        <dbReference type="EMBL" id="MCA0131881.1"/>
    </source>
</evidence>